<evidence type="ECO:0000313" key="2">
    <source>
        <dbReference type="EMBL" id="MCB8881679.1"/>
    </source>
</evidence>
<dbReference type="RefSeq" id="WP_227308344.1">
    <property type="nucleotide sequence ID" value="NZ_JAESVA010000005.1"/>
</dbReference>
<feature type="coiled-coil region" evidence="1">
    <location>
        <begin position="11"/>
        <end position="38"/>
    </location>
</feature>
<proteinExistence type="predicted"/>
<accession>A0A963Z384</accession>
<keyword evidence="1" id="KW-0175">Coiled coil</keyword>
<organism evidence="2 3">
    <name type="scientific">Acidisoma cellulosilyticum</name>
    <dbReference type="NCBI Taxonomy" id="2802395"/>
    <lineage>
        <taxon>Bacteria</taxon>
        <taxon>Pseudomonadati</taxon>
        <taxon>Pseudomonadota</taxon>
        <taxon>Alphaproteobacteria</taxon>
        <taxon>Acetobacterales</taxon>
        <taxon>Acidocellaceae</taxon>
        <taxon>Acidisoma</taxon>
    </lineage>
</organism>
<comment type="caution">
    <text evidence="2">The sequence shown here is derived from an EMBL/GenBank/DDBJ whole genome shotgun (WGS) entry which is preliminary data.</text>
</comment>
<dbReference type="AlphaFoldDB" id="A0A963Z384"/>
<evidence type="ECO:0000256" key="1">
    <source>
        <dbReference type="SAM" id="Coils"/>
    </source>
</evidence>
<dbReference type="Proteomes" id="UP000721844">
    <property type="component" value="Unassembled WGS sequence"/>
</dbReference>
<protein>
    <submittedName>
        <fullName evidence="2">Uncharacterized protein</fullName>
    </submittedName>
</protein>
<evidence type="ECO:0000313" key="3">
    <source>
        <dbReference type="Proteomes" id="UP000721844"/>
    </source>
</evidence>
<gene>
    <name evidence="2" type="ORF">ACELLULO517_15635</name>
</gene>
<name>A0A963Z384_9PROT</name>
<sequence>MKKANKHSRIINRGIDTIQDLEKQVASLKDLLSNTEMENTILRCRAPDPALTIVGTIHLEGLTITFSDASDFREVAGHLAESIAAYGYGGGSMERNMPEECKL</sequence>
<reference evidence="2 3" key="1">
    <citation type="journal article" date="2021" name="Microorganisms">
        <title>Acidisoma silvae sp. nov. and Acidisomacellulosilytica sp. nov., Two Acidophilic Bacteria Isolated from Decaying Wood, Hydrolyzing Cellulose and Producing Poly-3-hydroxybutyrate.</title>
        <authorList>
            <person name="Mieszkin S."/>
            <person name="Pouder E."/>
            <person name="Uroz S."/>
            <person name="Simon-Colin C."/>
            <person name="Alain K."/>
        </authorList>
    </citation>
    <scope>NUCLEOTIDE SEQUENCE [LARGE SCALE GENOMIC DNA]</scope>
    <source>
        <strain evidence="2 3">HW T5.17</strain>
    </source>
</reference>
<keyword evidence="3" id="KW-1185">Reference proteome</keyword>
<dbReference type="EMBL" id="JAESVA010000005">
    <property type="protein sequence ID" value="MCB8881679.1"/>
    <property type="molecule type" value="Genomic_DNA"/>
</dbReference>